<protein>
    <submittedName>
        <fullName evidence="13">Dak1 domain-containing protein</fullName>
    </submittedName>
</protein>
<evidence type="ECO:0000256" key="1">
    <source>
        <dbReference type="ARBA" id="ARBA00003264"/>
    </source>
</evidence>
<dbReference type="SUPFAM" id="SSF82549">
    <property type="entry name" value="DAK1/DegV-like"/>
    <property type="match status" value="1"/>
</dbReference>
<organism evidence="13 14">
    <name type="scientific">Myxozyma melibiosi</name>
    <dbReference type="NCBI Taxonomy" id="54550"/>
    <lineage>
        <taxon>Eukaryota</taxon>
        <taxon>Fungi</taxon>
        <taxon>Dikarya</taxon>
        <taxon>Ascomycota</taxon>
        <taxon>Saccharomycotina</taxon>
        <taxon>Lipomycetes</taxon>
        <taxon>Lipomycetales</taxon>
        <taxon>Lipomycetaceae</taxon>
        <taxon>Myxozyma</taxon>
    </lineage>
</organism>
<dbReference type="PANTHER" id="PTHR28629">
    <property type="entry name" value="TRIOKINASE/FMN CYCLASE"/>
    <property type="match status" value="1"/>
</dbReference>
<keyword evidence="4" id="KW-0808">Transferase</keyword>
<dbReference type="Gene3D" id="3.30.1180.20">
    <property type="entry name" value="Dihydroxyacetone kinase, domain 2"/>
    <property type="match status" value="1"/>
</dbReference>
<dbReference type="NCBIfam" id="TIGR02361">
    <property type="entry name" value="dak_ATP"/>
    <property type="match status" value="1"/>
</dbReference>
<evidence type="ECO:0000256" key="10">
    <source>
        <dbReference type="ARBA" id="ARBA00048898"/>
    </source>
</evidence>
<keyword evidence="8" id="KW-0067">ATP-binding</keyword>
<dbReference type="InterPro" id="IPR012734">
    <property type="entry name" value="DhaK_ATP"/>
</dbReference>
<keyword evidence="14" id="KW-1185">Reference proteome</keyword>
<dbReference type="Pfam" id="PF02733">
    <property type="entry name" value="Dak1"/>
    <property type="match status" value="1"/>
</dbReference>
<comment type="pathway">
    <text evidence="2">Polyol metabolism; glycerol fermentation; glycerone phosphate from glycerol (oxidative route): step 2/2.</text>
</comment>
<evidence type="ECO:0000256" key="8">
    <source>
        <dbReference type="ARBA" id="ARBA00022840"/>
    </source>
</evidence>
<comment type="caution">
    <text evidence="13">The sequence shown here is derived from an EMBL/GenBank/DDBJ whole genome shotgun (WGS) entry which is preliminary data.</text>
</comment>
<keyword evidence="5" id="KW-0547">Nucleotide-binding</keyword>
<evidence type="ECO:0000259" key="12">
    <source>
        <dbReference type="PROSITE" id="PS51481"/>
    </source>
</evidence>
<sequence>MATKHFYPTIDGLVDQALLGTAASHPGLALLRSEKVLYAKNHPRSQVSVICGGGSGHEPAHAGFVGEGMLAAAVCGDVFASPSAKQVQKGCMAVPSDNGYILIVTNYTGDMLHFGLACEKMKAEGYKVGVVKAADDVAVGRKNGGMVGRRGLAGTIILDKILGSMASADCSYDEILGLGTAVGKSLVTISAGLDHCHVPGRTTAYGAIETNTLEIGMGIHNEPGVRTVTPIPPVDDLIAELLNYLIDPNDADRAYVPFEKTDEVVVLMNNLGGLSTLELRAATQATISGLKKHHGITPSRVVAGTFMTSLNAPAFAITLLNVTYAARESSVEAATILKYFDAPTDALSWPKTASYSSEAAVEELKNGEAEKTFAQDITVEPATLERKLRKACENIIEIEPKLTEWDTEMGDGDCGETIKAGAVALLALLDSGLAKTGSILRVVDAMVDITEDHMGGTLGAVFGIFFAALMSALVAAASTSSSAPIEQVLATATAEALASLRTHTPAKEGDRTVMDVMIPFSAAFEGGNVDKAAKAAKEAAEGTMKLMPKLGRATYVGGLAEKKLLPPDPGAWGVHELIQGLAD</sequence>
<dbReference type="Gene3D" id="1.25.40.340">
    <property type="match status" value="1"/>
</dbReference>
<evidence type="ECO:0000256" key="5">
    <source>
        <dbReference type="ARBA" id="ARBA00022741"/>
    </source>
</evidence>
<dbReference type="SUPFAM" id="SSF101473">
    <property type="entry name" value="DhaL-like"/>
    <property type="match status" value="1"/>
</dbReference>
<evidence type="ECO:0000256" key="2">
    <source>
        <dbReference type="ARBA" id="ARBA00004778"/>
    </source>
</evidence>
<dbReference type="InterPro" id="IPR004006">
    <property type="entry name" value="DhaK_dom"/>
</dbReference>
<gene>
    <name evidence="13" type="ORF">BZA70DRAFT_269775</name>
</gene>
<comment type="similarity">
    <text evidence="3">Belongs to the dihydroxyacetone kinase (DAK) family.</text>
</comment>
<dbReference type="Proteomes" id="UP001498771">
    <property type="component" value="Unassembled WGS sequence"/>
</dbReference>
<evidence type="ECO:0000259" key="11">
    <source>
        <dbReference type="PROSITE" id="PS51480"/>
    </source>
</evidence>
<dbReference type="PROSITE" id="PS51481">
    <property type="entry name" value="DHAK"/>
    <property type="match status" value="1"/>
</dbReference>
<comment type="function">
    <text evidence="1">Catalyzes both the phosphorylation of dihydroxyacetone and of glyceraldehyde.</text>
</comment>
<evidence type="ECO:0000256" key="7">
    <source>
        <dbReference type="ARBA" id="ARBA00022798"/>
    </source>
</evidence>
<proteinExistence type="inferred from homology"/>
<evidence type="ECO:0000256" key="9">
    <source>
        <dbReference type="ARBA" id="ARBA00047974"/>
    </source>
</evidence>
<dbReference type="Gene3D" id="3.40.50.10440">
    <property type="entry name" value="Dihydroxyacetone kinase, domain 1"/>
    <property type="match status" value="1"/>
</dbReference>
<dbReference type="GeneID" id="90036747"/>
<evidence type="ECO:0000313" key="14">
    <source>
        <dbReference type="Proteomes" id="UP001498771"/>
    </source>
</evidence>
<dbReference type="InterPro" id="IPR004007">
    <property type="entry name" value="DhaL_dom"/>
</dbReference>
<evidence type="ECO:0000256" key="4">
    <source>
        <dbReference type="ARBA" id="ARBA00022679"/>
    </source>
</evidence>
<accession>A0ABR1EZ14</accession>
<dbReference type="EMBL" id="JBBJBU010000015">
    <property type="protein sequence ID" value="KAK7202841.1"/>
    <property type="molecule type" value="Genomic_DNA"/>
</dbReference>
<dbReference type="InterPro" id="IPR050861">
    <property type="entry name" value="Dihydroxyacetone_Kinase"/>
</dbReference>
<dbReference type="InterPro" id="IPR036117">
    <property type="entry name" value="DhaL_dom_sf"/>
</dbReference>
<evidence type="ECO:0000313" key="13">
    <source>
        <dbReference type="EMBL" id="KAK7202841.1"/>
    </source>
</evidence>
<dbReference type="PANTHER" id="PTHR28629:SF1">
    <property type="entry name" value="YALI0F01606P"/>
    <property type="match status" value="1"/>
</dbReference>
<keyword evidence="7" id="KW-0319">Glycerol metabolism</keyword>
<feature type="domain" description="DhaL" evidence="11">
    <location>
        <begin position="382"/>
        <end position="583"/>
    </location>
</feature>
<evidence type="ECO:0000256" key="3">
    <source>
        <dbReference type="ARBA" id="ARBA00008757"/>
    </source>
</evidence>
<comment type="catalytic activity">
    <reaction evidence="10">
        <text>dihydroxyacetone + ATP = dihydroxyacetone phosphate + ADP + H(+)</text>
        <dbReference type="Rhea" id="RHEA:15773"/>
        <dbReference type="ChEBI" id="CHEBI:15378"/>
        <dbReference type="ChEBI" id="CHEBI:16016"/>
        <dbReference type="ChEBI" id="CHEBI:30616"/>
        <dbReference type="ChEBI" id="CHEBI:57642"/>
        <dbReference type="ChEBI" id="CHEBI:456216"/>
        <dbReference type="EC" id="2.7.1.29"/>
    </reaction>
</comment>
<keyword evidence="6" id="KW-0418">Kinase</keyword>
<name>A0ABR1EZ14_9ASCO</name>
<comment type="catalytic activity">
    <reaction evidence="9">
        <text>D-glyceraldehyde + ATP = D-glyceraldehyde 3-phosphate + ADP + H(+)</text>
        <dbReference type="Rhea" id="RHEA:13941"/>
        <dbReference type="ChEBI" id="CHEBI:15378"/>
        <dbReference type="ChEBI" id="CHEBI:17378"/>
        <dbReference type="ChEBI" id="CHEBI:30616"/>
        <dbReference type="ChEBI" id="CHEBI:59776"/>
        <dbReference type="ChEBI" id="CHEBI:456216"/>
        <dbReference type="EC" id="2.7.1.28"/>
    </reaction>
</comment>
<dbReference type="Pfam" id="PF02734">
    <property type="entry name" value="Dak2"/>
    <property type="match status" value="1"/>
</dbReference>
<reference evidence="13 14" key="1">
    <citation type="submission" date="2024-03" db="EMBL/GenBank/DDBJ databases">
        <title>Genome-scale model development and genomic sequencing of the oleaginous clade Lipomyces.</title>
        <authorList>
            <consortium name="Lawrence Berkeley National Laboratory"/>
            <person name="Czajka J.J."/>
            <person name="Han Y."/>
            <person name="Kim J."/>
            <person name="Mondo S.J."/>
            <person name="Hofstad B.A."/>
            <person name="Robles A."/>
            <person name="Haridas S."/>
            <person name="Riley R."/>
            <person name="LaButti K."/>
            <person name="Pangilinan J."/>
            <person name="Andreopoulos W."/>
            <person name="Lipzen A."/>
            <person name="Yan J."/>
            <person name="Wang M."/>
            <person name="Ng V."/>
            <person name="Grigoriev I.V."/>
            <person name="Spatafora J.W."/>
            <person name="Magnuson J.K."/>
            <person name="Baker S.E."/>
            <person name="Pomraning K.R."/>
        </authorList>
    </citation>
    <scope>NUCLEOTIDE SEQUENCE [LARGE SCALE GENOMIC DNA]</scope>
    <source>
        <strain evidence="13 14">Phaff 52-87</strain>
    </source>
</reference>
<dbReference type="SMART" id="SM01120">
    <property type="entry name" value="Dak2"/>
    <property type="match status" value="1"/>
</dbReference>
<dbReference type="RefSeq" id="XP_064765874.1">
    <property type="nucleotide sequence ID" value="XM_064911235.1"/>
</dbReference>
<evidence type="ECO:0000256" key="6">
    <source>
        <dbReference type="ARBA" id="ARBA00022777"/>
    </source>
</evidence>
<feature type="domain" description="DhaK" evidence="12">
    <location>
        <begin position="9"/>
        <end position="349"/>
    </location>
</feature>
<dbReference type="PROSITE" id="PS51480">
    <property type="entry name" value="DHAL"/>
    <property type="match status" value="1"/>
</dbReference>